<dbReference type="PRINTS" id="PR00082">
    <property type="entry name" value="GLFDHDRGNASE"/>
</dbReference>
<dbReference type="Gene3D" id="3.40.50.720">
    <property type="entry name" value="NAD(P)-binding Rossmann-like Domain"/>
    <property type="match status" value="1"/>
</dbReference>
<dbReference type="InterPro" id="IPR033524">
    <property type="entry name" value="Glu/Leu/Phe/Val_DH_AS"/>
</dbReference>
<dbReference type="InterPro" id="IPR046346">
    <property type="entry name" value="Aminoacid_DH-like_N_sf"/>
</dbReference>
<name>A0ABR5VKE2_MARGR</name>
<dbReference type="SUPFAM" id="SSF53223">
    <property type="entry name" value="Aminoacid dehydrogenase-like, N-terminal domain"/>
    <property type="match status" value="1"/>
</dbReference>
<comment type="similarity">
    <text evidence="2 5 6">Belongs to the Glu/Leu/Phe/Val dehydrogenases family.</text>
</comment>
<dbReference type="InterPro" id="IPR006095">
    <property type="entry name" value="Glu/Leu/Phe/Val/Trp_DH"/>
</dbReference>
<dbReference type="PIRSF" id="PIRSF000185">
    <property type="entry name" value="Glu_DH"/>
    <property type="match status" value="1"/>
</dbReference>
<evidence type="ECO:0000256" key="3">
    <source>
        <dbReference type="ARBA" id="ARBA00023002"/>
    </source>
</evidence>
<dbReference type="PROSITE" id="PS00074">
    <property type="entry name" value="GLFV_DEHYDROGENASE"/>
    <property type="match status" value="1"/>
</dbReference>
<evidence type="ECO:0000256" key="5">
    <source>
        <dbReference type="PIRNR" id="PIRNR000185"/>
    </source>
</evidence>
<evidence type="ECO:0000259" key="7">
    <source>
        <dbReference type="SMART" id="SM00839"/>
    </source>
</evidence>
<evidence type="ECO:0000313" key="8">
    <source>
        <dbReference type="EMBL" id="KXX66049.1"/>
    </source>
</evidence>
<dbReference type="Pfam" id="PF02812">
    <property type="entry name" value="ELFV_dehydrog_N"/>
    <property type="match status" value="1"/>
</dbReference>
<evidence type="ECO:0000256" key="1">
    <source>
        <dbReference type="ARBA" id="ARBA00003868"/>
    </source>
</evidence>
<dbReference type="Pfam" id="PF00208">
    <property type="entry name" value="ELFV_dehydrog"/>
    <property type="match status" value="1"/>
</dbReference>
<dbReference type="PANTHER" id="PTHR11606:SF13">
    <property type="entry name" value="GLUTAMATE DEHYDROGENASE 1, MITOCHONDRIAL"/>
    <property type="match status" value="1"/>
</dbReference>
<comment type="function">
    <text evidence="1">Catalyzes the reversible oxidative deamination of glutamate to alpha-ketoglutarate and ammonia.</text>
</comment>
<reference evidence="8 9" key="1">
    <citation type="submission" date="2016-02" db="EMBL/GenBank/DDBJ databases">
        <title>Genome sequence of Marichromatium gracile YL-28, a purple sulfur bacterium.</title>
        <authorList>
            <person name="Zhao C."/>
            <person name="Hong X."/>
            <person name="Chen S."/>
            <person name="Yang S."/>
        </authorList>
    </citation>
    <scope>NUCLEOTIDE SEQUENCE [LARGE SCALE GENOMIC DNA]</scope>
    <source>
        <strain evidence="8 9">YL28</strain>
    </source>
</reference>
<dbReference type="EMBL" id="LSYU01000026">
    <property type="protein sequence ID" value="KXX66049.1"/>
    <property type="molecule type" value="Genomic_DNA"/>
</dbReference>
<organism evidence="8 9">
    <name type="scientific">Marichromatium gracile</name>
    <name type="common">Chromatium gracile</name>
    <dbReference type="NCBI Taxonomy" id="1048"/>
    <lineage>
        <taxon>Bacteria</taxon>
        <taxon>Pseudomonadati</taxon>
        <taxon>Pseudomonadota</taxon>
        <taxon>Gammaproteobacteria</taxon>
        <taxon>Chromatiales</taxon>
        <taxon>Chromatiaceae</taxon>
        <taxon>Marichromatium</taxon>
    </lineage>
</organism>
<dbReference type="Gene3D" id="3.40.50.10860">
    <property type="entry name" value="Leucine Dehydrogenase, chain A, domain 1"/>
    <property type="match status" value="1"/>
</dbReference>
<dbReference type="InterPro" id="IPR036291">
    <property type="entry name" value="NAD(P)-bd_dom_sf"/>
</dbReference>
<evidence type="ECO:0000256" key="6">
    <source>
        <dbReference type="RuleBase" id="RU004417"/>
    </source>
</evidence>
<sequence length="444" mass="48083">MTDTQSSQSTPLADELDPERILTEQFHRARTHLSEVPPGLVDYLRLPRRTINVSVPVEMDDGHIRHFEGYRVLHSRMFGPGKGGIRYHPAVSPGEVKVLAALMSWKCALLHLPFGGAKGGVACDPKELSEGELRRITRRFISELGDNIGPYTDVPAPDVYTDAQTMAWIYDTYDQLHPGENNLPVVTGKPRELGGSAGRTEATSRGCVYTAERLIALGGVPGLDSLQGARVVIQGFGNVGRIAARLFQEMGAHIRAVSDSGGAILAENGDALDLDRVEAHKGDHGSVVGVPGSRTITNDDLLALECDILVPAALGGQIHSGNAERVAARLVVEGANRPITPEADDVLAARGIVVLPDILANAGGVTVSYYEWVQNIEHHSWSLEEVNNRLRTRMFDATDRVVARWRGFPQDCAEQGLCGDLRTAALVEALDRLAKATLQRGIWP</sequence>
<evidence type="ECO:0000313" key="9">
    <source>
        <dbReference type="Proteomes" id="UP000075766"/>
    </source>
</evidence>
<evidence type="ECO:0000256" key="2">
    <source>
        <dbReference type="ARBA" id="ARBA00006382"/>
    </source>
</evidence>
<dbReference type="SMART" id="SM00839">
    <property type="entry name" value="ELFV_dehydrog"/>
    <property type="match status" value="1"/>
</dbReference>
<dbReference type="RefSeq" id="WP_062272141.1">
    <property type="nucleotide sequence ID" value="NZ_LSYU01000026.1"/>
</dbReference>
<keyword evidence="3 5" id="KW-0560">Oxidoreductase</keyword>
<comment type="catalytic activity">
    <reaction evidence="4">
        <text>L-glutamate + NADP(+) + H2O = 2-oxoglutarate + NH4(+) + NADPH + H(+)</text>
        <dbReference type="Rhea" id="RHEA:11612"/>
        <dbReference type="ChEBI" id="CHEBI:15377"/>
        <dbReference type="ChEBI" id="CHEBI:15378"/>
        <dbReference type="ChEBI" id="CHEBI:16810"/>
        <dbReference type="ChEBI" id="CHEBI:28938"/>
        <dbReference type="ChEBI" id="CHEBI:29985"/>
        <dbReference type="ChEBI" id="CHEBI:57783"/>
        <dbReference type="ChEBI" id="CHEBI:58349"/>
        <dbReference type="EC" id="1.4.1.4"/>
    </reaction>
</comment>
<gene>
    <name evidence="8" type="ORF">AY586_07425</name>
</gene>
<feature type="domain" description="Glutamate/phenylalanine/leucine/valine/L-tryptophan dehydrogenase C-terminal" evidence="7">
    <location>
        <begin position="196"/>
        <end position="441"/>
    </location>
</feature>
<comment type="caution">
    <text evidence="8">The sequence shown here is derived from an EMBL/GenBank/DDBJ whole genome shotgun (WGS) entry which is preliminary data.</text>
</comment>
<dbReference type="PANTHER" id="PTHR11606">
    <property type="entry name" value="GLUTAMATE DEHYDROGENASE"/>
    <property type="match status" value="1"/>
</dbReference>
<accession>A0ABR5VKE2</accession>
<keyword evidence="9" id="KW-1185">Reference proteome</keyword>
<dbReference type="CDD" id="cd01076">
    <property type="entry name" value="NAD_bind_1_Glu_DH"/>
    <property type="match status" value="1"/>
</dbReference>
<proteinExistence type="inferred from homology"/>
<dbReference type="Proteomes" id="UP000075766">
    <property type="component" value="Unassembled WGS sequence"/>
</dbReference>
<dbReference type="InterPro" id="IPR033922">
    <property type="entry name" value="NAD_bind_Glu_DH"/>
</dbReference>
<dbReference type="SUPFAM" id="SSF51735">
    <property type="entry name" value="NAD(P)-binding Rossmann-fold domains"/>
    <property type="match status" value="1"/>
</dbReference>
<protein>
    <recommendedName>
        <fullName evidence="5">Glutamate dehydrogenase</fullName>
    </recommendedName>
</protein>
<evidence type="ECO:0000256" key="4">
    <source>
        <dbReference type="ARBA" id="ARBA00048584"/>
    </source>
</evidence>
<dbReference type="InterPro" id="IPR006097">
    <property type="entry name" value="Glu/Leu/Phe/Val/Trp_DH_dimer"/>
</dbReference>
<dbReference type="InterPro" id="IPR014362">
    <property type="entry name" value="Glu_DH"/>
</dbReference>
<dbReference type="InterPro" id="IPR006096">
    <property type="entry name" value="Glu/Leu/Phe/Val/Trp_DH_C"/>
</dbReference>